<dbReference type="InterPro" id="IPR058240">
    <property type="entry name" value="rSAM_sf"/>
</dbReference>
<dbReference type="FunFam" id="3.40.50.12160:FF:000003">
    <property type="entry name" value="CDK5 regulatory subunit-associated protein 1"/>
    <property type="match status" value="1"/>
</dbReference>
<dbReference type="CDD" id="cd01335">
    <property type="entry name" value="Radical_SAM"/>
    <property type="match status" value="1"/>
</dbReference>
<dbReference type="PROSITE" id="PS51449">
    <property type="entry name" value="MTTASE_N"/>
    <property type="match status" value="1"/>
</dbReference>
<evidence type="ECO:0000256" key="4">
    <source>
        <dbReference type="ARBA" id="ARBA00022723"/>
    </source>
</evidence>
<dbReference type="GO" id="GO:0051539">
    <property type="term" value="F:4 iron, 4 sulfur cluster binding"/>
    <property type="evidence" value="ECO:0007669"/>
    <property type="project" value="UniProtKB-KW"/>
</dbReference>
<proteinExistence type="inferred from homology"/>
<dbReference type="GO" id="GO:0046872">
    <property type="term" value="F:metal ion binding"/>
    <property type="evidence" value="ECO:0007669"/>
    <property type="project" value="UniProtKB-KW"/>
</dbReference>
<comment type="cofactor">
    <cofactor evidence="1">
        <name>[4Fe-4S] cluster</name>
        <dbReference type="ChEBI" id="CHEBI:49883"/>
    </cofactor>
</comment>
<dbReference type="SFLD" id="SFLDG01061">
    <property type="entry name" value="methylthiotransferase"/>
    <property type="match status" value="2"/>
</dbReference>
<dbReference type="NCBIfam" id="TIGR01574">
    <property type="entry name" value="miaB-methiolase"/>
    <property type="match status" value="1"/>
</dbReference>
<dbReference type="InterPro" id="IPR038135">
    <property type="entry name" value="Methylthiotransferase_N_sf"/>
</dbReference>
<feature type="domain" description="MTTase N-terminal" evidence="8">
    <location>
        <begin position="4"/>
        <end position="120"/>
    </location>
</feature>
<dbReference type="PANTHER" id="PTHR43020:SF2">
    <property type="entry name" value="MITOCHONDRIAL TRNA METHYLTHIOTRANSFERASE CDK5RAP1"/>
    <property type="match status" value="1"/>
</dbReference>
<dbReference type="Gene3D" id="3.80.30.20">
    <property type="entry name" value="tm_1862 like domain"/>
    <property type="match status" value="1"/>
</dbReference>
<organism evidence="10">
    <name type="scientific">marine metagenome</name>
    <dbReference type="NCBI Taxonomy" id="408172"/>
    <lineage>
        <taxon>unclassified sequences</taxon>
        <taxon>metagenomes</taxon>
        <taxon>ecological metagenomes</taxon>
    </lineage>
</organism>
<dbReference type="InterPro" id="IPR002792">
    <property type="entry name" value="TRAM_dom"/>
</dbReference>
<keyword evidence="5" id="KW-0408">Iron</keyword>
<dbReference type="PROSITE" id="PS01278">
    <property type="entry name" value="MTTASE_RADICAL"/>
    <property type="match status" value="1"/>
</dbReference>
<dbReference type="NCBIfam" id="TIGR00089">
    <property type="entry name" value="MiaB/RimO family radical SAM methylthiotransferase"/>
    <property type="match status" value="1"/>
</dbReference>
<dbReference type="InterPro" id="IPR007197">
    <property type="entry name" value="rSAM"/>
</dbReference>
<name>A0A382CBE5_9ZZZZ</name>
<dbReference type="EMBL" id="UINC01033554">
    <property type="protein sequence ID" value="SVB23021.1"/>
    <property type="molecule type" value="Genomic_DNA"/>
</dbReference>
<dbReference type="InterPro" id="IPR023404">
    <property type="entry name" value="rSAM_horseshoe"/>
</dbReference>
<keyword evidence="6" id="KW-0411">Iron-sulfur</keyword>
<dbReference type="InterPro" id="IPR020612">
    <property type="entry name" value="Methylthiotransferase_CS"/>
</dbReference>
<dbReference type="Pfam" id="PF01938">
    <property type="entry name" value="TRAM"/>
    <property type="match status" value="1"/>
</dbReference>
<keyword evidence="2" id="KW-0004">4Fe-4S</keyword>
<dbReference type="PANTHER" id="PTHR43020">
    <property type="entry name" value="CDK5 REGULATORY SUBUNIT-ASSOCIATED PROTEIN 1"/>
    <property type="match status" value="1"/>
</dbReference>
<dbReference type="PROSITE" id="PS51918">
    <property type="entry name" value="RADICAL_SAM"/>
    <property type="match status" value="1"/>
</dbReference>
<dbReference type="Gene3D" id="3.40.50.12160">
    <property type="entry name" value="Methylthiotransferase, N-terminal domain"/>
    <property type="match status" value="1"/>
</dbReference>
<dbReference type="AlphaFoldDB" id="A0A382CBE5"/>
<dbReference type="InterPro" id="IPR006638">
    <property type="entry name" value="Elp3/MiaA/NifB-like_rSAM"/>
</dbReference>
<evidence type="ECO:0000259" key="8">
    <source>
        <dbReference type="PROSITE" id="PS51449"/>
    </source>
</evidence>
<dbReference type="InterPro" id="IPR006463">
    <property type="entry name" value="MiaB_methiolase"/>
</dbReference>
<dbReference type="SMART" id="SM00729">
    <property type="entry name" value="Elp3"/>
    <property type="match status" value="1"/>
</dbReference>
<dbReference type="PROSITE" id="PS50926">
    <property type="entry name" value="TRAM"/>
    <property type="match status" value="1"/>
</dbReference>
<protein>
    <recommendedName>
        <fullName evidence="11">TRAM domain-containing protein</fullName>
    </recommendedName>
</protein>
<evidence type="ECO:0000313" key="10">
    <source>
        <dbReference type="EMBL" id="SVB23021.1"/>
    </source>
</evidence>
<feature type="domain" description="Radical SAM core" evidence="9">
    <location>
        <begin position="143"/>
        <end position="370"/>
    </location>
</feature>
<dbReference type="FunFam" id="3.80.30.20:FF:000001">
    <property type="entry name" value="tRNA-2-methylthio-N(6)-dimethylallyladenosine synthase 2"/>
    <property type="match status" value="1"/>
</dbReference>
<evidence type="ECO:0008006" key="11">
    <source>
        <dbReference type="Google" id="ProtNLM"/>
    </source>
</evidence>
<gene>
    <name evidence="10" type="ORF">METZ01_LOCUS175875</name>
</gene>
<dbReference type="InterPro" id="IPR005839">
    <property type="entry name" value="Methylthiotransferase"/>
</dbReference>
<evidence type="ECO:0000259" key="7">
    <source>
        <dbReference type="PROSITE" id="PS50926"/>
    </source>
</evidence>
<dbReference type="GO" id="GO:0005829">
    <property type="term" value="C:cytosol"/>
    <property type="evidence" value="ECO:0007669"/>
    <property type="project" value="TreeGrafter"/>
</dbReference>
<dbReference type="HAMAP" id="MF_01864">
    <property type="entry name" value="tRNA_metthiotr_MiaB"/>
    <property type="match status" value="1"/>
</dbReference>
<dbReference type="SFLD" id="SFLDF00273">
    <property type="entry name" value="(dimethylallyl)adenosine_tRNA"/>
    <property type="match status" value="1"/>
</dbReference>
<dbReference type="Pfam" id="PF00919">
    <property type="entry name" value="UPF0004"/>
    <property type="match status" value="1"/>
</dbReference>
<reference evidence="10" key="1">
    <citation type="submission" date="2018-05" db="EMBL/GenBank/DDBJ databases">
        <authorList>
            <person name="Lanie J.A."/>
            <person name="Ng W.-L."/>
            <person name="Kazmierczak K.M."/>
            <person name="Andrzejewski T.M."/>
            <person name="Davidsen T.M."/>
            <person name="Wayne K.J."/>
            <person name="Tettelin H."/>
            <person name="Glass J.I."/>
            <person name="Rusch D."/>
            <person name="Podicherti R."/>
            <person name="Tsui H.-C.T."/>
            <person name="Winkler M.E."/>
        </authorList>
    </citation>
    <scope>NUCLEOTIDE SEQUENCE</scope>
</reference>
<dbReference type="SFLD" id="SFLDS00029">
    <property type="entry name" value="Radical_SAM"/>
    <property type="match status" value="2"/>
</dbReference>
<keyword evidence="4" id="KW-0479">Metal-binding</keyword>
<evidence type="ECO:0000259" key="9">
    <source>
        <dbReference type="PROSITE" id="PS51918"/>
    </source>
</evidence>
<dbReference type="GO" id="GO:0035597">
    <property type="term" value="F:tRNA-2-methylthio-N(6)-dimethylallyladenosine(37) synthase activity"/>
    <property type="evidence" value="ECO:0007669"/>
    <property type="project" value="TreeGrafter"/>
</dbReference>
<sequence>MSHLQYHIETFGCQMNVYDSELVAGLLQKCGYSETEDLNQADIIFLNTCAIREKAEVTVHHRLESIQHLKKRNPQIIFGVLGCMAQNLKDDLLESKPYVDIILGPDSYRRIPEIINIRNGNNGHQVDTRLSKYEVYEDLFPSRQEGVNAWISISRGCDKFCTFCIVPFTRGRERSRSMDSIIREVEDAVSKGFVEITLLGQNVNSYQTENGKFPHLLEAVSAVPGVKRIRYMSPHPQDMDEHLLQVMNDYENICNYIHLPLQSGSNRILNRMNRTYTNSEFLNLVETVRRYIPDTSISTDIIVGFPGETEVEFEETLQVMNQVVFDRAFMFKYSSRPGTKAAEYSDQINEEIKQNRLARLIDLQQSHTLKANQRHIGKILKVLVEKESKKSADQWTGRTEGNMGVIFNKGNEQLKDIVDILIKDAQGVSLFGNRVLEKEIIHEIN</sequence>
<evidence type="ECO:0000256" key="6">
    <source>
        <dbReference type="ARBA" id="ARBA00023014"/>
    </source>
</evidence>
<dbReference type="InterPro" id="IPR013848">
    <property type="entry name" value="Methylthiotransferase_N"/>
</dbReference>
<evidence type="ECO:0000256" key="3">
    <source>
        <dbReference type="ARBA" id="ARBA00022691"/>
    </source>
</evidence>
<evidence type="ECO:0000256" key="1">
    <source>
        <dbReference type="ARBA" id="ARBA00001966"/>
    </source>
</evidence>
<keyword evidence="3" id="KW-0949">S-adenosyl-L-methionine</keyword>
<accession>A0A382CBE5</accession>
<evidence type="ECO:0000256" key="2">
    <source>
        <dbReference type="ARBA" id="ARBA00022485"/>
    </source>
</evidence>
<dbReference type="SUPFAM" id="SSF102114">
    <property type="entry name" value="Radical SAM enzymes"/>
    <property type="match status" value="1"/>
</dbReference>
<dbReference type="Pfam" id="PF04055">
    <property type="entry name" value="Radical_SAM"/>
    <property type="match status" value="1"/>
</dbReference>
<dbReference type="SFLD" id="SFLDF00413">
    <property type="entry name" value="CDK5RAP1"/>
    <property type="match status" value="1"/>
</dbReference>
<feature type="domain" description="TRAM" evidence="7">
    <location>
        <begin position="373"/>
        <end position="436"/>
    </location>
</feature>
<evidence type="ECO:0000256" key="5">
    <source>
        <dbReference type="ARBA" id="ARBA00023004"/>
    </source>
</evidence>
<dbReference type="SFLD" id="SFLDG01082">
    <property type="entry name" value="B12-binding_domain_containing"/>
    <property type="match status" value="1"/>
</dbReference>